<dbReference type="NCBIfam" id="TIGR02006">
    <property type="entry name" value="IscS"/>
    <property type="match status" value="1"/>
</dbReference>
<dbReference type="PROSITE" id="PS00595">
    <property type="entry name" value="AA_TRANSFER_CLASS_5"/>
    <property type="match status" value="1"/>
</dbReference>
<dbReference type="EMBL" id="JAVRHX010000004">
    <property type="protein sequence ID" value="MDT0595877.1"/>
    <property type="molecule type" value="Genomic_DNA"/>
</dbReference>
<dbReference type="EC" id="2.8.1.7" evidence="10"/>
<comment type="subcellular location">
    <subcellularLocation>
        <location evidence="10">Cytoplasm</location>
    </subcellularLocation>
</comment>
<feature type="binding site" evidence="10">
    <location>
        <begin position="78"/>
        <end position="79"/>
    </location>
    <ligand>
        <name>pyridoxal 5'-phosphate</name>
        <dbReference type="ChEBI" id="CHEBI:597326"/>
    </ligand>
</feature>
<evidence type="ECO:0000313" key="14">
    <source>
        <dbReference type="Proteomes" id="UP001253545"/>
    </source>
</evidence>
<evidence type="ECO:0000256" key="9">
    <source>
        <dbReference type="ARBA" id="ARBA00050776"/>
    </source>
</evidence>
<dbReference type="Gene3D" id="3.90.1150.10">
    <property type="entry name" value="Aspartate Aminotransferase, domain 1"/>
    <property type="match status" value="1"/>
</dbReference>
<organism evidence="13 14">
    <name type="scientific">Glaciecola petra</name>
    <dbReference type="NCBI Taxonomy" id="3075602"/>
    <lineage>
        <taxon>Bacteria</taxon>
        <taxon>Pseudomonadati</taxon>
        <taxon>Pseudomonadota</taxon>
        <taxon>Gammaproteobacteria</taxon>
        <taxon>Alteromonadales</taxon>
        <taxon>Alteromonadaceae</taxon>
        <taxon>Glaciecola</taxon>
    </lineage>
</organism>
<dbReference type="PANTHER" id="PTHR11601:SF34">
    <property type="entry name" value="CYSTEINE DESULFURASE"/>
    <property type="match status" value="1"/>
</dbReference>
<comment type="similarity">
    <text evidence="2 10">Belongs to the class-V pyridoxal-phosphate-dependent aminotransferase family. NifS/IscS subfamily.</text>
</comment>
<dbReference type="InterPro" id="IPR020578">
    <property type="entry name" value="Aminotrans_V_PyrdxlP_BS"/>
</dbReference>
<dbReference type="Gene3D" id="3.40.640.10">
    <property type="entry name" value="Type I PLP-dependent aspartate aminotransferase-like (Major domain)"/>
    <property type="match status" value="1"/>
</dbReference>
<dbReference type="Pfam" id="PF00266">
    <property type="entry name" value="Aminotran_5"/>
    <property type="match status" value="1"/>
</dbReference>
<comment type="caution">
    <text evidence="13">The sequence shown here is derived from an EMBL/GenBank/DDBJ whole genome shotgun (WGS) entry which is preliminary data.</text>
</comment>
<evidence type="ECO:0000259" key="12">
    <source>
        <dbReference type="Pfam" id="PF00266"/>
    </source>
</evidence>
<evidence type="ECO:0000256" key="7">
    <source>
        <dbReference type="ARBA" id="ARBA00023004"/>
    </source>
</evidence>
<reference evidence="13 14" key="1">
    <citation type="submission" date="2023-09" db="EMBL/GenBank/DDBJ databases">
        <authorList>
            <person name="Rey-Velasco X."/>
        </authorList>
    </citation>
    <scope>NUCLEOTIDE SEQUENCE [LARGE SCALE GENOMIC DNA]</scope>
    <source>
        <strain evidence="13 14">P117</strain>
    </source>
</reference>
<comment type="pathway">
    <text evidence="10">Cofactor biosynthesis; iron-sulfur cluster biosynthesis.</text>
</comment>
<keyword evidence="5 10" id="KW-0479">Metal-binding</keyword>
<feature type="binding site" evidence="10">
    <location>
        <position position="186"/>
    </location>
    <ligand>
        <name>pyridoxal 5'-phosphate</name>
        <dbReference type="ChEBI" id="CHEBI:597326"/>
    </ligand>
</feature>
<protein>
    <recommendedName>
        <fullName evidence="10">Cysteine desulfurase IscS</fullName>
        <ecNumber evidence="10">2.8.1.7</ecNumber>
    </recommendedName>
</protein>
<proteinExistence type="inferred from homology"/>
<evidence type="ECO:0000256" key="2">
    <source>
        <dbReference type="ARBA" id="ARBA00006490"/>
    </source>
</evidence>
<keyword evidence="4 10" id="KW-0001">2Fe-2S</keyword>
<dbReference type="InterPro" id="IPR016454">
    <property type="entry name" value="Cysteine_dSase"/>
</dbReference>
<dbReference type="HAMAP" id="MF_00331">
    <property type="entry name" value="Cys_desulf_IscS"/>
    <property type="match status" value="1"/>
</dbReference>
<keyword evidence="8 10" id="KW-0411">Iron-sulfur</keyword>
<comment type="subunit">
    <text evidence="10">Homodimer. Forms a heterotetramer with IscU, interacts with other sulfur acceptors.</text>
</comment>
<evidence type="ECO:0000256" key="1">
    <source>
        <dbReference type="ARBA" id="ARBA00001933"/>
    </source>
</evidence>
<evidence type="ECO:0000256" key="5">
    <source>
        <dbReference type="ARBA" id="ARBA00022723"/>
    </source>
</evidence>
<keyword evidence="7 10" id="KW-0408">Iron</keyword>
<keyword evidence="3 10" id="KW-0808">Transferase</keyword>
<evidence type="ECO:0000313" key="13">
    <source>
        <dbReference type="EMBL" id="MDT0595877.1"/>
    </source>
</evidence>
<feature type="domain" description="Aminotransferase class V" evidence="12">
    <location>
        <begin position="8"/>
        <end position="372"/>
    </location>
</feature>
<comment type="function">
    <text evidence="10">Master enzyme that delivers sulfur to a number of partners involved in Fe-S cluster assembly, tRNA modification or cofactor biosynthesis. Catalyzes the removal of elemental sulfur atoms from cysteine to produce alanine. Functions as a sulfur delivery protein for Fe-S cluster synthesis onto IscU, an Fe-S scaffold assembly protein, as well as other S acceptor proteins.</text>
</comment>
<keyword evidence="10" id="KW-0963">Cytoplasm</keyword>
<dbReference type="Proteomes" id="UP001253545">
    <property type="component" value="Unassembled WGS sequence"/>
</dbReference>
<comment type="cofactor">
    <cofactor evidence="1 10 11">
        <name>pyridoxal 5'-phosphate</name>
        <dbReference type="ChEBI" id="CHEBI:597326"/>
    </cofactor>
</comment>
<feature type="active site" description="Cysteine persulfide intermediate" evidence="10">
    <location>
        <position position="331"/>
    </location>
</feature>
<dbReference type="NCBIfam" id="NF010611">
    <property type="entry name" value="PRK14012.1"/>
    <property type="match status" value="1"/>
</dbReference>
<dbReference type="InterPro" id="IPR015421">
    <property type="entry name" value="PyrdxlP-dep_Trfase_major"/>
</dbReference>
<keyword evidence="14" id="KW-1185">Reference proteome</keyword>
<dbReference type="PIRSF" id="PIRSF005572">
    <property type="entry name" value="NifS"/>
    <property type="match status" value="1"/>
</dbReference>
<dbReference type="InterPro" id="IPR010240">
    <property type="entry name" value="Cys_deSase_IscS"/>
</dbReference>
<evidence type="ECO:0000256" key="8">
    <source>
        <dbReference type="ARBA" id="ARBA00023014"/>
    </source>
</evidence>
<comment type="catalytic activity">
    <reaction evidence="9 10">
        <text>(sulfur carrier)-H + L-cysteine = (sulfur carrier)-SH + L-alanine</text>
        <dbReference type="Rhea" id="RHEA:43892"/>
        <dbReference type="Rhea" id="RHEA-COMP:14737"/>
        <dbReference type="Rhea" id="RHEA-COMP:14739"/>
        <dbReference type="ChEBI" id="CHEBI:29917"/>
        <dbReference type="ChEBI" id="CHEBI:35235"/>
        <dbReference type="ChEBI" id="CHEBI:57972"/>
        <dbReference type="ChEBI" id="CHEBI:64428"/>
        <dbReference type="EC" id="2.8.1.7"/>
    </reaction>
</comment>
<feature type="binding site" evidence="10">
    <location>
        <position position="246"/>
    </location>
    <ligand>
        <name>pyridoxal 5'-phosphate</name>
        <dbReference type="ChEBI" id="CHEBI:597326"/>
    </ligand>
</feature>
<feature type="binding site" evidence="10">
    <location>
        <position position="158"/>
    </location>
    <ligand>
        <name>pyridoxal 5'-phosphate</name>
        <dbReference type="ChEBI" id="CHEBI:597326"/>
    </ligand>
</feature>
<feature type="binding site" description="via persulfide group" evidence="10">
    <location>
        <position position="331"/>
    </location>
    <ligand>
        <name>[2Fe-2S] cluster</name>
        <dbReference type="ChEBI" id="CHEBI:190135"/>
        <note>ligand shared with IscU</note>
    </ligand>
</feature>
<dbReference type="PANTHER" id="PTHR11601">
    <property type="entry name" value="CYSTEINE DESULFURYLASE FAMILY MEMBER"/>
    <property type="match status" value="1"/>
</dbReference>
<accession>A0ABU2ZTB8</accession>
<keyword evidence="6 10" id="KW-0663">Pyridoxal phosphate</keyword>
<dbReference type="InterPro" id="IPR015422">
    <property type="entry name" value="PyrdxlP-dep_Trfase_small"/>
</dbReference>
<evidence type="ECO:0000256" key="6">
    <source>
        <dbReference type="ARBA" id="ARBA00022898"/>
    </source>
</evidence>
<feature type="binding site" evidence="10">
    <location>
        <begin position="206"/>
        <end position="208"/>
    </location>
    <ligand>
        <name>pyridoxal 5'-phosphate</name>
        <dbReference type="ChEBI" id="CHEBI:597326"/>
    </ligand>
</feature>
<dbReference type="GO" id="GO:0031071">
    <property type="term" value="F:cysteine desulfurase activity"/>
    <property type="evidence" value="ECO:0007669"/>
    <property type="project" value="UniProtKB-EC"/>
</dbReference>
<dbReference type="InterPro" id="IPR015424">
    <property type="entry name" value="PyrdxlP-dep_Trfase"/>
</dbReference>
<dbReference type="RefSeq" id="WP_311369396.1">
    <property type="nucleotide sequence ID" value="NZ_JAVRHX010000004.1"/>
</dbReference>
<name>A0ABU2ZTB8_9ALTE</name>
<dbReference type="SUPFAM" id="SSF53383">
    <property type="entry name" value="PLP-dependent transferases"/>
    <property type="match status" value="1"/>
</dbReference>
<evidence type="ECO:0000256" key="11">
    <source>
        <dbReference type="RuleBase" id="RU004504"/>
    </source>
</evidence>
<evidence type="ECO:0000256" key="10">
    <source>
        <dbReference type="HAMAP-Rule" id="MF_00331"/>
    </source>
</evidence>
<dbReference type="InterPro" id="IPR000192">
    <property type="entry name" value="Aminotrans_V_dom"/>
</dbReference>
<sequence>MSEINLPIYLDYSSTTPVDPRVAEKMKECLSLEGNFGNPASRSHQFGWVAEEAVDIARNNIADLVNADPREIVFTSGATESNNLAIKGAATFYSKRGKHIITLKTEHKAVLDTTRQLEREGFEVTYMLPKANGLVDLSELQAAMRDDTVLVSIMHVNNEIGVIQDIAAIGEICRQRKIIFHVDAAQSTGKVPIDLQALKVDLMSFSAHKTYGPKGIGALYVRRKPRIRLEAQIHGGGHERGMRSGTLATHQIVGMGEAFRLAKEEMATENDRIKMLRDKLWNGIKDMEEVYLNGDLEQRVAHNLNVSFNYVEGESLIMALKDMAVSSGSACTSASLEPSYVLRALGLNDELAHSSIRFSIGRFTTEQEIEYVIDVIQNKIDKLREMSPLWDMFKEGIDLESVEWAHH</sequence>
<evidence type="ECO:0000256" key="4">
    <source>
        <dbReference type="ARBA" id="ARBA00022714"/>
    </source>
</evidence>
<feature type="modified residue" description="N6-(pyridoxal phosphate)lysine" evidence="10">
    <location>
        <position position="209"/>
    </location>
</feature>
<evidence type="ECO:0000256" key="3">
    <source>
        <dbReference type="ARBA" id="ARBA00022679"/>
    </source>
</evidence>
<gene>
    <name evidence="10" type="primary">iscS</name>
    <name evidence="13" type="ORF">RM552_13560</name>
</gene>